<organism evidence="5 6">
    <name type="scientific">Dyella flava</name>
    <dbReference type="NCBI Taxonomy" id="1920170"/>
    <lineage>
        <taxon>Bacteria</taxon>
        <taxon>Pseudomonadati</taxon>
        <taxon>Pseudomonadota</taxon>
        <taxon>Gammaproteobacteria</taxon>
        <taxon>Lysobacterales</taxon>
        <taxon>Rhodanobacteraceae</taxon>
        <taxon>Dyella</taxon>
    </lineage>
</organism>
<dbReference type="EMBL" id="JADIKE010000020">
    <property type="protein sequence ID" value="MBM7124051.1"/>
    <property type="molecule type" value="Genomic_DNA"/>
</dbReference>
<dbReference type="PANTHER" id="PTHR33204">
    <property type="entry name" value="TRANSCRIPTIONAL REGULATOR, MARR FAMILY"/>
    <property type="match status" value="1"/>
</dbReference>
<keyword evidence="3" id="KW-0804">Transcription</keyword>
<protein>
    <submittedName>
        <fullName evidence="5">Helix-turn-helix transcriptional regulator</fullName>
    </submittedName>
</protein>
<dbReference type="Pfam" id="PF01638">
    <property type="entry name" value="HxlR"/>
    <property type="match status" value="1"/>
</dbReference>
<dbReference type="PROSITE" id="PS51118">
    <property type="entry name" value="HTH_HXLR"/>
    <property type="match status" value="1"/>
</dbReference>
<dbReference type="Proteomes" id="UP001430149">
    <property type="component" value="Unassembled WGS sequence"/>
</dbReference>
<feature type="domain" description="HTH hxlR-type" evidence="4">
    <location>
        <begin position="18"/>
        <end position="116"/>
    </location>
</feature>
<comment type="caution">
    <text evidence="5">The sequence shown here is derived from an EMBL/GenBank/DDBJ whole genome shotgun (WGS) entry which is preliminary data.</text>
</comment>
<keyword evidence="2" id="KW-0238">DNA-binding</keyword>
<dbReference type="Gene3D" id="1.10.10.10">
    <property type="entry name" value="Winged helix-like DNA-binding domain superfamily/Winged helix DNA-binding domain"/>
    <property type="match status" value="1"/>
</dbReference>
<evidence type="ECO:0000313" key="5">
    <source>
        <dbReference type="EMBL" id="MBM7124051.1"/>
    </source>
</evidence>
<evidence type="ECO:0000259" key="4">
    <source>
        <dbReference type="PROSITE" id="PS51118"/>
    </source>
</evidence>
<dbReference type="InterPro" id="IPR011991">
    <property type="entry name" value="ArsR-like_HTH"/>
</dbReference>
<evidence type="ECO:0000256" key="2">
    <source>
        <dbReference type="ARBA" id="ARBA00023125"/>
    </source>
</evidence>
<reference evidence="5" key="1">
    <citation type="submission" date="2020-10" db="EMBL/GenBank/DDBJ databases">
        <title>Phylogeny of dyella-like bacteria.</title>
        <authorList>
            <person name="Fu J."/>
        </authorList>
    </citation>
    <scope>NUCLEOTIDE SEQUENCE</scope>
    <source>
        <strain evidence="5">DHOC52</strain>
    </source>
</reference>
<dbReference type="RefSeq" id="WP_284385273.1">
    <property type="nucleotide sequence ID" value="NZ_BSNR01000022.1"/>
</dbReference>
<dbReference type="InterPro" id="IPR036390">
    <property type="entry name" value="WH_DNA-bd_sf"/>
</dbReference>
<keyword evidence="1" id="KW-0805">Transcription regulation</keyword>
<dbReference type="CDD" id="cd00090">
    <property type="entry name" value="HTH_ARSR"/>
    <property type="match status" value="1"/>
</dbReference>
<accession>A0ABS2JYU3</accession>
<dbReference type="SUPFAM" id="SSF46785">
    <property type="entry name" value="Winged helix' DNA-binding domain"/>
    <property type="match status" value="1"/>
</dbReference>
<evidence type="ECO:0000256" key="3">
    <source>
        <dbReference type="ARBA" id="ARBA00023163"/>
    </source>
</evidence>
<gene>
    <name evidence="5" type="ORF">ISP19_01550</name>
</gene>
<evidence type="ECO:0000256" key="1">
    <source>
        <dbReference type="ARBA" id="ARBA00023015"/>
    </source>
</evidence>
<name>A0ABS2JYU3_9GAMM</name>
<dbReference type="PANTHER" id="PTHR33204:SF37">
    <property type="entry name" value="HTH-TYPE TRANSCRIPTIONAL REGULATOR YODB"/>
    <property type="match status" value="1"/>
</dbReference>
<sequence>MTAPIETPLPPNVFSSSCPTRRVLDSVADKWSLLVFLALKDHELRFNELRRRLESISQKVLTQTLRKMEQDGFISRAVFPTVPVTVEYKLTPLGLSLLDVIENLSEWAETHAHELNPTRTSA</sequence>
<keyword evidence="6" id="KW-1185">Reference proteome</keyword>
<evidence type="ECO:0000313" key="6">
    <source>
        <dbReference type="Proteomes" id="UP001430149"/>
    </source>
</evidence>
<dbReference type="InterPro" id="IPR036388">
    <property type="entry name" value="WH-like_DNA-bd_sf"/>
</dbReference>
<proteinExistence type="predicted"/>
<dbReference type="InterPro" id="IPR002577">
    <property type="entry name" value="HTH_HxlR"/>
</dbReference>